<accession>A0ABN0ITQ6</accession>
<dbReference type="PANTHER" id="PTHR37813">
    <property type="entry name" value="FELS-2 PROPHAGE PROTEIN"/>
    <property type="match status" value="1"/>
</dbReference>
<keyword evidence="6" id="KW-1185">Reference proteome</keyword>
<evidence type="ECO:0000313" key="6">
    <source>
        <dbReference type="Proteomes" id="UP000011769"/>
    </source>
</evidence>
<reference evidence="5 6" key="1">
    <citation type="journal article" date="2013" name="PLoS ONE">
        <title>Comparative Genomic Characterization of Three Streptococcus parauberis Strains in Fish Pathogen, as Assessed by Wide-Genome Analyses.</title>
        <authorList>
            <person name="Nho S.W."/>
            <person name="Hikima J."/>
            <person name="Park S.B."/>
            <person name="Jang H.B."/>
            <person name="Cha I.S."/>
            <person name="Yasuike M."/>
            <person name="Nakamura Y."/>
            <person name="Fujiwara A."/>
            <person name="Sano M."/>
            <person name="Kanai K."/>
            <person name="Kondo H."/>
            <person name="Hirono I."/>
            <person name="Takeyama H."/>
            <person name="Aoki T."/>
            <person name="Jung T.S."/>
        </authorList>
    </citation>
    <scope>NUCLEOTIDE SEQUENCE [LARGE SCALE GENOMIC DNA]</scope>
    <source>
        <strain evidence="5 6">KRS-02083</strain>
    </source>
</reference>
<dbReference type="Proteomes" id="UP000011769">
    <property type="component" value="Unassembled WGS sequence"/>
</dbReference>
<dbReference type="Pfam" id="PF10145">
    <property type="entry name" value="PhageMin_Tail"/>
    <property type="match status" value="1"/>
</dbReference>
<dbReference type="RefSeq" id="WP_004234358.1">
    <property type="nucleotide sequence ID" value="NZ_ALYM01000001.1"/>
</dbReference>
<keyword evidence="1" id="KW-1188">Viral release from host cell</keyword>
<proteinExistence type="predicted"/>
<sequence length="1342" mass="142140">MANIGDLVATASLDIAPFEGSMKQLKMSTKGLDSMLRTVEKSVKGQGDKLSGLKSTYAQTGQSLTAYQTLLDKQSKKYNDLKSSIGDMSNATAKQKEDLLGARNAMAETANKVSDLQNKYSALGREIAIQSSVFTKAGNSLQTFGNKLGSISSTTGKVASATRGMSLVIGAGMGYGIKQASEFNNSMTATQALLADTVPASQMNAVITKLGDNSKKWAMEYGLSTKSVNSGMQELVKAGYDANQVTASMPAILNASKASGEDFNTVMQATTSILSQYGLGAKEAGRVTDGLTFVANKTKAGFKDMGDAMVYVGPVAKSVGMDVEQTASAIGILSNAGIQGEKAGTALRGALTRLLKPSKQNAAAMQELGFSAEEFKKGQIDLPDVIDRIKKSTEGMTDAEKASLIAKAFGTESQTAMNALVNEGSGALRGLTKETKGATGYTKELAKAMNSTDAAKFEKAKAKMEVLAITIGQKLLPIIVPLMEDIADLASKFADLPEPVQQNILKLGLFLGAISPIAGVVSKTTGLLGGLSGGFGKVLGALGKVGASKGAVTALEGVAGGASNATTAVGLLSNPLGLLVGTTALVAGGMVLLADAQDRARENANKFGTKLSGETTQQLETFSDTVDTAKVAMTNFETGATASADKVKQAVTSMMDEIKKGAVDYNAKLDELAKKYGIDQKTVDEAKAKNDSVVKNSQTMADQINAIYTKHNGNVSKFTTAEKTIVESNMKQMVEARVGMLGLSKEKEKAILKTFNGDVSGMTRAQLKDQVTTLKTAMKEEQTLYKSQKADLKTMLDGGLIDQETYNSKMSALKTQHNQTMQKFGEALVKVSQEQMSKSGGLVKYTEEARKVLSEYGLSFDDLAQHALNATDALSKTASMVGTYSDTMSADAQKATDQWNALVIDPKTMEVKTNAPEEVAKALTAQGGWESMEFMLKNANITSNARAQIADALIAQGQWDSLTPQQKELVFQNANGLQAIYESKSQLEIWNAMPEEVKNLLANDTDFSTKAGTAKALLEKWNGLTPAQKDLVANNKTADGVKMAMGLLMTVPDSKNTDLNATDKTGGATSSANEKLKGVKQGPPAPINAKDQTGGQVSSAKGKLAGVKQPFPALINATDRTGGPTGNAKRSINSVQGKTVTVSARDNASGTLQGIAGWLNGLKDKVINVFTRHTKNEKGTNFHPGGLAMVNDQKGSTYKELVSLPNGTSFIPEGRDVMLPLPRGSKVLKASKTKQLFPHYANGIGFDNTNISRLTKRMGDLNERNITVKQETGNFDSLIDAIKTKSSSDLMMILQAIESMKNRPVVVSNVMNDREIARQIAVPVSEAQSAIKKLNNMMEGKR</sequence>
<name>A0ABN0ITQ6_9STRE</name>
<evidence type="ECO:0000256" key="2">
    <source>
        <dbReference type="SAM" id="Coils"/>
    </source>
</evidence>
<keyword evidence="2" id="KW-0175">Coiled coil</keyword>
<comment type="caution">
    <text evidence="5">The sequence shown here is derived from an EMBL/GenBank/DDBJ whole genome shotgun (WGS) entry which is preliminary data.</text>
</comment>
<feature type="region of interest" description="Disordered" evidence="3">
    <location>
        <begin position="1056"/>
        <end position="1101"/>
    </location>
</feature>
<evidence type="ECO:0000313" key="5">
    <source>
        <dbReference type="EMBL" id="EMG26241.1"/>
    </source>
</evidence>
<dbReference type="EMBL" id="ALYM01000001">
    <property type="protein sequence ID" value="EMG26241.1"/>
    <property type="molecule type" value="Genomic_DNA"/>
</dbReference>
<feature type="domain" description="Phage tail tape measure protein" evidence="4">
    <location>
        <begin position="213"/>
        <end position="410"/>
    </location>
</feature>
<dbReference type="InterPro" id="IPR010090">
    <property type="entry name" value="Phage_tape_meas"/>
</dbReference>
<evidence type="ECO:0000256" key="3">
    <source>
        <dbReference type="SAM" id="MobiDB-lite"/>
    </source>
</evidence>
<evidence type="ECO:0000256" key="1">
    <source>
        <dbReference type="ARBA" id="ARBA00022612"/>
    </source>
</evidence>
<feature type="compositionally biased region" description="Polar residues" evidence="3">
    <location>
        <begin position="1056"/>
        <end position="1073"/>
    </location>
</feature>
<dbReference type="PANTHER" id="PTHR37813:SF1">
    <property type="entry name" value="FELS-2 PROPHAGE PROTEIN"/>
    <property type="match status" value="1"/>
</dbReference>
<dbReference type="NCBIfam" id="TIGR01760">
    <property type="entry name" value="tape_meas_TP901"/>
    <property type="match status" value="1"/>
</dbReference>
<feature type="coiled-coil region" evidence="2">
    <location>
        <begin position="99"/>
        <end position="126"/>
    </location>
</feature>
<organism evidence="5 6">
    <name type="scientific">Streptococcus parauberis KRS-02083</name>
    <dbReference type="NCBI Taxonomy" id="1207545"/>
    <lineage>
        <taxon>Bacteria</taxon>
        <taxon>Bacillati</taxon>
        <taxon>Bacillota</taxon>
        <taxon>Bacilli</taxon>
        <taxon>Lactobacillales</taxon>
        <taxon>Streptococcaceae</taxon>
        <taxon>Streptococcus</taxon>
    </lineage>
</organism>
<feature type="compositionally biased region" description="Polar residues" evidence="3">
    <location>
        <begin position="1090"/>
        <end position="1099"/>
    </location>
</feature>
<protein>
    <submittedName>
        <fullName evidence="5">Phage tail length tape-measure protein</fullName>
    </submittedName>
</protein>
<evidence type="ECO:0000259" key="4">
    <source>
        <dbReference type="Pfam" id="PF10145"/>
    </source>
</evidence>
<gene>
    <name evidence="5" type="ORF">SPJ1_0203</name>
</gene>